<gene>
    <name evidence="1" type="ORF">HMPREF9195_01043</name>
</gene>
<dbReference type="RefSeq" id="WP_016523002.1">
    <property type="nucleotide sequence ID" value="NZ_KE332517.1"/>
</dbReference>
<evidence type="ECO:0000313" key="1">
    <source>
        <dbReference type="EMBL" id="EPF29258.1"/>
    </source>
</evidence>
<organism evidence="1 2">
    <name type="scientific">Treponema medium ATCC 700293</name>
    <dbReference type="NCBI Taxonomy" id="1125700"/>
    <lineage>
        <taxon>Bacteria</taxon>
        <taxon>Pseudomonadati</taxon>
        <taxon>Spirochaetota</taxon>
        <taxon>Spirochaetia</taxon>
        <taxon>Spirochaetales</taxon>
        <taxon>Treponemataceae</taxon>
        <taxon>Treponema</taxon>
    </lineage>
</organism>
<dbReference type="Proteomes" id="UP000014634">
    <property type="component" value="Unassembled WGS sequence"/>
</dbReference>
<accession>A0AA87NRL4</accession>
<proteinExistence type="predicted"/>
<sequence>MSNIAYSYFDQLDTLELPDLEMLSERINTLIFYKKNTHDSSVENGLSFFNSLKGSVKRKIDAEKEFSQALDEKYAYSH</sequence>
<protein>
    <submittedName>
        <fullName evidence="1">Uncharacterized protein</fullName>
    </submittedName>
</protein>
<dbReference type="EMBL" id="ATFE01000006">
    <property type="protein sequence ID" value="EPF29258.1"/>
    <property type="molecule type" value="Genomic_DNA"/>
</dbReference>
<name>A0AA87NRL4_TREMD</name>
<dbReference type="AlphaFoldDB" id="A0AA87NRL4"/>
<reference evidence="1 2" key="1">
    <citation type="submission" date="2013-04" db="EMBL/GenBank/DDBJ databases">
        <title>The Genome Sequence of Treponema medium ATCC 700293.</title>
        <authorList>
            <consortium name="The Broad Institute Genomics Platform"/>
            <person name="Earl A."/>
            <person name="Ward D."/>
            <person name="Feldgarden M."/>
            <person name="Gevers D."/>
            <person name="Leonetti C."/>
            <person name="Blanton J.M."/>
            <person name="Dewhirst F.E."/>
            <person name="Izard J."/>
            <person name="Walker B."/>
            <person name="Young S."/>
            <person name="Zeng Q."/>
            <person name="Gargeya S."/>
            <person name="Fitzgerald M."/>
            <person name="Haas B."/>
            <person name="Abouelleil A."/>
            <person name="Allen A.W."/>
            <person name="Alvarado L."/>
            <person name="Arachchi H.M."/>
            <person name="Berlin A.M."/>
            <person name="Chapman S.B."/>
            <person name="Gainer-Dewar J."/>
            <person name="Goldberg J."/>
            <person name="Griggs A."/>
            <person name="Gujja S."/>
            <person name="Hansen M."/>
            <person name="Howarth C."/>
            <person name="Imamovic A."/>
            <person name="Ireland A."/>
            <person name="Larimer J."/>
            <person name="McCowan C."/>
            <person name="Murphy C."/>
            <person name="Pearson M."/>
            <person name="Poon T.W."/>
            <person name="Priest M."/>
            <person name="Roberts A."/>
            <person name="Saif S."/>
            <person name="Shea T."/>
            <person name="Sisk P."/>
            <person name="Sykes S."/>
            <person name="Wortman J."/>
            <person name="Nusbaum C."/>
            <person name="Birren B."/>
        </authorList>
    </citation>
    <scope>NUCLEOTIDE SEQUENCE [LARGE SCALE GENOMIC DNA]</scope>
    <source>
        <strain evidence="1 2">ATCC 700293</strain>
    </source>
</reference>
<comment type="caution">
    <text evidence="1">The sequence shown here is derived from an EMBL/GenBank/DDBJ whole genome shotgun (WGS) entry which is preliminary data.</text>
</comment>
<evidence type="ECO:0000313" key="2">
    <source>
        <dbReference type="Proteomes" id="UP000014634"/>
    </source>
</evidence>